<sequence>MHNNLVNDLNEIIEIENAEVPSEAYWWAGLAVGVVAVGLAD</sequence>
<dbReference type="Proteomes" id="UP001314166">
    <property type="component" value="Unassembled WGS sequence"/>
</dbReference>
<keyword evidence="2" id="KW-1185">Reference proteome</keyword>
<dbReference type="RefSeq" id="WP_338344494.1">
    <property type="nucleotide sequence ID" value="NZ_CAUZLH010000013.1"/>
</dbReference>
<organism evidence="1 2">
    <name type="scientific">Fructobacillus evanidus</name>
    <dbReference type="NCBI Taxonomy" id="3064281"/>
    <lineage>
        <taxon>Bacteria</taxon>
        <taxon>Bacillati</taxon>
        <taxon>Bacillota</taxon>
        <taxon>Bacilli</taxon>
        <taxon>Lactobacillales</taxon>
        <taxon>Lactobacillaceae</taxon>
        <taxon>Fructobacillus</taxon>
    </lineage>
</organism>
<proteinExistence type="predicted"/>
<protein>
    <recommendedName>
        <fullName evidence="3">Class IIb bacteriocin, lactobin A/cerein 7B family</fullName>
    </recommendedName>
</protein>
<evidence type="ECO:0008006" key="3">
    <source>
        <dbReference type="Google" id="ProtNLM"/>
    </source>
</evidence>
<evidence type="ECO:0000313" key="1">
    <source>
        <dbReference type="EMBL" id="CAK1248429.1"/>
    </source>
</evidence>
<name>A0ABM9MY98_9LACO</name>
<accession>A0ABM9MY98</accession>
<comment type="caution">
    <text evidence="1">The sequence shown here is derived from an EMBL/GenBank/DDBJ whole genome shotgun (WGS) entry which is preliminary data.</text>
</comment>
<evidence type="ECO:0000313" key="2">
    <source>
        <dbReference type="Proteomes" id="UP001314166"/>
    </source>
</evidence>
<reference evidence="1 2" key="1">
    <citation type="submission" date="2023-10" db="EMBL/GenBank/DDBJ databases">
        <authorList>
            <person name="Botero Cardona J."/>
        </authorList>
    </citation>
    <scope>NUCLEOTIDE SEQUENCE [LARGE SCALE GENOMIC DNA]</scope>
    <source>
        <strain evidence="1 2">R-55214</strain>
    </source>
</reference>
<dbReference type="EMBL" id="CAUZMB010000007">
    <property type="protein sequence ID" value="CAK1248429.1"/>
    <property type="molecule type" value="Genomic_DNA"/>
</dbReference>
<gene>
    <name evidence="1" type="ORF">R55214_HHFBAMCI_01182</name>
</gene>